<gene>
    <name evidence="1" type="ORF">EJ02DRAFT_256032</name>
</gene>
<evidence type="ECO:0000313" key="2">
    <source>
        <dbReference type="Proteomes" id="UP000800038"/>
    </source>
</evidence>
<accession>A0A6A5SLR2</accession>
<reference evidence="1" key="1">
    <citation type="journal article" date="2020" name="Stud. Mycol.">
        <title>101 Dothideomycetes genomes: a test case for predicting lifestyles and emergence of pathogens.</title>
        <authorList>
            <person name="Haridas S."/>
            <person name="Albert R."/>
            <person name="Binder M."/>
            <person name="Bloem J."/>
            <person name="Labutti K."/>
            <person name="Salamov A."/>
            <person name="Andreopoulos B."/>
            <person name="Baker S."/>
            <person name="Barry K."/>
            <person name="Bills G."/>
            <person name="Bluhm B."/>
            <person name="Cannon C."/>
            <person name="Castanera R."/>
            <person name="Culley D."/>
            <person name="Daum C."/>
            <person name="Ezra D."/>
            <person name="Gonzalez J."/>
            <person name="Henrissat B."/>
            <person name="Kuo A."/>
            <person name="Liang C."/>
            <person name="Lipzen A."/>
            <person name="Lutzoni F."/>
            <person name="Magnuson J."/>
            <person name="Mondo S."/>
            <person name="Nolan M."/>
            <person name="Ohm R."/>
            <person name="Pangilinan J."/>
            <person name="Park H.-J."/>
            <person name="Ramirez L."/>
            <person name="Alfaro M."/>
            <person name="Sun H."/>
            <person name="Tritt A."/>
            <person name="Yoshinaga Y."/>
            <person name="Zwiers L.-H."/>
            <person name="Turgeon B."/>
            <person name="Goodwin S."/>
            <person name="Spatafora J."/>
            <person name="Crous P."/>
            <person name="Grigoriev I."/>
        </authorList>
    </citation>
    <scope>NUCLEOTIDE SEQUENCE</scope>
    <source>
        <strain evidence="1">CBS 161.51</strain>
    </source>
</reference>
<name>A0A6A5SLR2_9PLEO</name>
<sequence>MTQRVSIAMHLLSHAATAFRLPRAAWRNPQCVKARLKGSVSACRIGSSRAASVLEIHLFPLVHLHLSAACARGSNELTGFRQVTQLSCSLIHKW</sequence>
<dbReference type="EMBL" id="ML976080">
    <property type="protein sequence ID" value="KAF1939486.1"/>
    <property type="molecule type" value="Genomic_DNA"/>
</dbReference>
<dbReference type="Proteomes" id="UP000800038">
    <property type="component" value="Unassembled WGS sequence"/>
</dbReference>
<proteinExistence type="predicted"/>
<evidence type="ECO:0000313" key="1">
    <source>
        <dbReference type="EMBL" id="KAF1939486.1"/>
    </source>
</evidence>
<protein>
    <submittedName>
        <fullName evidence="1">Uncharacterized protein</fullName>
    </submittedName>
</protein>
<organism evidence="1 2">
    <name type="scientific">Clathrospora elynae</name>
    <dbReference type="NCBI Taxonomy" id="706981"/>
    <lineage>
        <taxon>Eukaryota</taxon>
        <taxon>Fungi</taxon>
        <taxon>Dikarya</taxon>
        <taxon>Ascomycota</taxon>
        <taxon>Pezizomycotina</taxon>
        <taxon>Dothideomycetes</taxon>
        <taxon>Pleosporomycetidae</taxon>
        <taxon>Pleosporales</taxon>
        <taxon>Diademaceae</taxon>
        <taxon>Clathrospora</taxon>
    </lineage>
</organism>
<dbReference type="AlphaFoldDB" id="A0A6A5SLR2"/>
<keyword evidence="2" id="KW-1185">Reference proteome</keyword>